<dbReference type="Proteomes" id="UP000287188">
    <property type="component" value="Unassembled WGS sequence"/>
</dbReference>
<evidence type="ECO:0000313" key="2">
    <source>
        <dbReference type="Proteomes" id="UP000287188"/>
    </source>
</evidence>
<gene>
    <name evidence="1" type="ORF">KDK_07940</name>
</gene>
<protein>
    <submittedName>
        <fullName evidence="1">Uncharacterized protein</fullName>
    </submittedName>
</protein>
<comment type="caution">
    <text evidence="1">The sequence shown here is derived from an EMBL/GenBank/DDBJ whole genome shotgun (WGS) entry which is preliminary data.</text>
</comment>
<evidence type="ECO:0000313" key="1">
    <source>
        <dbReference type="EMBL" id="GCE16994.1"/>
    </source>
</evidence>
<proteinExistence type="predicted"/>
<accession>A0A402AD28</accession>
<name>A0A402AD28_9CHLR</name>
<sequence>MSGSGPHESKHALLMYNADGQLRNGTATSKDIVAARRLAQQVFILQPDINYIELYVCTPAGQLASGALERVDRVQN</sequence>
<organism evidence="1 2">
    <name type="scientific">Dictyobacter kobayashii</name>
    <dbReference type="NCBI Taxonomy" id="2014872"/>
    <lineage>
        <taxon>Bacteria</taxon>
        <taxon>Bacillati</taxon>
        <taxon>Chloroflexota</taxon>
        <taxon>Ktedonobacteria</taxon>
        <taxon>Ktedonobacterales</taxon>
        <taxon>Dictyobacteraceae</taxon>
        <taxon>Dictyobacter</taxon>
    </lineage>
</organism>
<keyword evidence="2" id="KW-1185">Reference proteome</keyword>
<dbReference type="RefSeq" id="WP_126548769.1">
    <property type="nucleotide sequence ID" value="NZ_BIFS01000001.1"/>
</dbReference>
<dbReference type="AlphaFoldDB" id="A0A402AD28"/>
<dbReference type="OrthoDB" id="9859398at2"/>
<reference evidence="2" key="1">
    <citation type="submission" date="2018-12" db="EMBL/GenBank/DDBJ databases">
        <title>Tengunoibacter tsumagoiensis gen. nov., sp. nov., Dictyobacter kobayashii sp. nov., D. alpinus sp. nov., and D. joshuensis sp. nov. and description of Dictyobacteraceae fam. nov. within the order Ktedonobacterales isolated from Tengu-no-mugimeshi.</title>
        <authorList>
            <person name="Wang C.M."/>
            <person name="Zheng Y."/>
            <person name="Sakai Y."/>
            <person name="Toyoda A."/>
            <person name="Minakuchi Y."/>
            <person name="Abe K."/>
            <person name="Yokota A."/>
            <person name="Yabe S."/>
        </authorList>
    </citation>
    <scope>NUCLEOTIDE SEQUENCE [LARGE SCALE GENOMIC DNA]</scope>
    <source>
        <strain evidence="2">Uno11</strain>
    </source>
</reference>
<dbReference type="EMBL" id="BIFS01000001">
    <property type="protein sequence ID" value="GCE16994.1"/>
    <property type="molecule type" value="Genomic_DNA"/>
</dbReference>